<dbReference type="Gene3D" id="3.20.20.80">
    <property type="entry name" value="Glycosidases"/>
    <property type="match status" value="1"/>
</dbReference>
<keyword evidence="2 4" id="KW-0378">Hydrolase</keyword>
<organism evidence="6 7">
    <name type="scientific">Carpinus fangiana</name>
    <dbReference type="NCBI Taxonomy" id="176857"/>
    <lineage>
        <taxon>Eukaryota</taxon>
        <taxon>Viridiplantae</taxon>
        <taxon>Streptophyta</taxon>
        <taxon>Embryophyta</taxon>
        <taxon>Tracheophyta</taxon>
        <taxon>Spermatophyta</taxon>
        <taxon>Magnoliopsida</taxon>
        <taxon>eudicotyledons</taxon>
        <taxon>Gunneridae</taxon>
        <taxon>Pentapetalae</taxon>
        <taxon>rosids</taxon>
        <taxon>fabids</taxon>
        <taxon>Fagales</taxon>
        <taxon>Betulaceae</taxon>
        <taxon>Carpinus</taxon>
    </lineage>
</organism>
<evidence type="ECO:0000256" key="2">
    <source>
        <dbReference type="ARBA" id="ARBA00022801"/>
    </source>
</evidence>
<dbReference type="Pfam" id="PF00150">
    <property type="entry name" value="Cellulase"/>
    <property type="match status" value="1"/>
</dbReference>
<dbReference type="PANTHER" id="PTHR34142:SF5">
    <property type="entry name" value="CBM1 DOMAIN-CONTAINING PROTEIN"/>
    <property type="match status" value="1"/>
</dbReference>
<comment type="caution">
    <text evidence="6">The sequence shown here is derived from an EMBL/GenBank/DDBJ whole genome shotgun (WGS) entry which is preliminary data.</text>
</comment>
<evidence type="ECO:0000313" key="6">
    <source>
        <dbReference type="EMBL" id="KAB8664854.1"/>
    </source>
</evidence>
<comment type="similarity">
    <text evidence="1 4">Belongs to the glycosyl hydrolase 5 (cellulase A) family.</text>
</comment>
<sequence>MPRQIDVHNYARWNGGIIGQGGPTDHQFSGLWQKLASRYASKGSQMVFGVMNEPHDLNITTWRKTVQGAVNSIRNVTGNNNNIILIPGTLYCSAGAFVSESTEVTKVSNPDGSKTNLILDVHQYLDADYSGQSTECTSSLISGFQGLANYLRSNGRKALLSETGGGNTDSCVKYTCPLLDFLNSNSDVFLGWTSWAAGSFDASYHLTETPQNGVDTRLVTQCFKAKFSG</sequence>
<dbReference type="InterPro" id="IPR017853">
    <property type="entry name" value="GH"/>
</dbReference>
<accession>A0A5N6L411</accession>
<dbReference type="GO" id="GO:0009251">
    <property type="term" value="P:glucan catabolic process"/>
    <property type="evidence" value="ECO:0007669"/>
    <property type="project" value="TreeGrafter"/>
</dbReference>
<evidence type="ECO:0000256" key="1">
    <source>
        <dbReference type="ARBA" id="ARBA00005641"/>
    </source>
</evidence>
<evidence type="ECO:0000259" key="5">
    <source>
        <dbReference type="Pfam" id="PF00150"/>
    </source>
</evidence>
<dbReference type="Proteomes" id="UP000327013">
    <property type="component" value="Unassembled WGS sequence"/>
</dbReference>
<dbReference type="PANTHER" id="PTHR34142">
    <property type="entry name" value="ENDO-BETA-1,4-GLUCANASE A"/>
    <property type="match status" value="1"/>
</dbReference>
<name>A0A5N6L411_9ROSI</name>
<dbReference type="SUPFAM" id="SSF51445">
    <property type="entry name" value="(Trans)glycosidases"/>
    <property type="match status" value="1"/>
</dbReference>
<dbReference type="GO" id="GO:0004553">
    <property type="term" value="F:hydrolase activity, hydrolyzing O-glycosyl compounds"/>
    <property type="evidence" value="ECO:0007669"/>
    <property type="project" value="InterPro"/>
</dbReference>
<dbReference type="OrthoDB" id="5823761at2759"/>
<protein>
    <recommendedName>
        <fullName evidence="5">Glycoside hydrolase family 5 domain-containing protein</fullName>
    </recommendedName>
</protein>
<feature type="domain" description="Glycoside hydrolase family 5" evidence="5">
    <location>
        <begin position="5"/>
        <end position="197"/>
    </location>
</feature>
<evidence type="ECO:0000313" key="7">
    <source>
        <dbReference type="Proteomes" id="UP000327013"/>
    </source>
</evidence>
<keyword evidence="3 4" id="KW-0326">Glycosidase</keyword>
<proteinExistence type="inferred from homology"/>
<evidence type="ECO:0000256" key="4">
    <source>
        <dbReference type="RuleBase" id="RU361153"/>
    </source>
</evidence>
<dbReference type="AlphaFoldDB" id="A0A5N6L411"/>
<keyword evidence="7" id="KW-1185">Reference proteome</keyword>
<evidence type="ECO:0000256" key="3">
    <source>
        <dbReference type="ARBA" id="ARBA00023295"/>
    </source>
</evidence>
<dbReference type="EMBL" id="VIBQ01000083">
    <property type="protein sequence ID" value="KAB8664854.1"/>
    <property type="molecule type" value="Genomic_DNA"/>
</dbReference>
<reference evidence="6 7" key="1">
    <citation type="submission" date="2019-06" db="EMBL/GenBank/DDBJ databases">
        <title>A chromosomal-level reference genome of Carpinus fangiana (Coryloideae, Betulaceae).</title>
        <authorList>
            <person name="Yang X."/>
            <person name="Wang Z."/>
            <person name="Zhang L."/>
            <person name="Hao G."/>
            <person name="Liu J."/>
            <person name="Yang Y."/>
        </authorList>
    </citation>
    <scope>NUCLEOTIDE SEQUENCE [LARGE SCALE GENOMIC DNA]</scope>
    <source>
        <strain evidence="6">Cfa_2016G</strain>
        <tissue evidence="6">Leaf</tissue>
    </source>
</reference>
<dbReference type="InterPro" id="IPR001547">
    <property type="entry name" value="Glyco_hydro_5"/>
</dbReference>
<gene>
    <name evidence="6" type="ORF">FH972_026277</name>
</gene>